<dbReference type="PANTHER" id="PTHR33383">
    <property type="entry name" value="MEMBRANE PROTEIN INSERTION EFFICIENCY FACTOR-RELATED"/>
    <property type="match status" value="1"/>
</dbReference>
<dbReference type="Pfam" id="PF01809">
    <property type="entry name" value="YidD"/>
    <property type="match status" value="1"/>
</dbReference>
<sequence>MRAKDFLIKPIRFYQKYISPAKPPSCIFTPTCSNYAIQSIERFGILKGSLLAIWRVLRCNPFNKGGEDPVPTKFTLGGKHR</sequence>
<dbReference type="SMART" id="SM01234">
    <property type="entry name" value="Haemolytic"/>
    <property type="match status" value="1"/>
</dbReference>
<comment type="caution">
    <text evidence="3">The sequence shown here is derived from an EMBL/GenBank/DDBJ whole genome shotgun (WGS) entry which is preliminary data.</text>
</comment>
<gene>
    <name evidence="3" type="primary">yidD</name>
    <name evidence="3" type="ORF">ENX73_00360</name>
</gene>
<evidence type="ECO:0000256" key="1">
    <source>
        <dbReference type="ARBA" id="ARBA00022475"/>
    </source>
</evidence>
<dbReference type="PANTHER" id="PTHR33383:SF1">
    <property type="entry name" value="MEMBRANE PROTEIN INSERTION EFFICIENCY FACTOR-RELATED"/>
    <property type="match status" value="1"/>
</dbReference>
<name>A0A7V3RDE7_9BACT</name>
<organism evidence="3">
    <name type="scientific">Mesoaciditoga lauensis</name>
    <dbReference type="NCBI Taxonomy" id="1495039"/>
    <lineage>
        <taxon>Bacteria</taxon>
        <taxon>Thermotogati</taxon>
        <taxon>Thermotogota</taxon>
        <taxon>Thermotogae</taxon>
        <taxon>Mesoaciditogales</taxon>
        <taxon>Mesoaciditogaceae</taxon>
        <taxon>Mesoaciditoga</taxon>
    </lineage>
</organism>
<keyword evidence="1 2" id="KW-1003">Cell membrane</keyword>
<comment type="function">
    <text evidence="2">Could be involved in insertion of integral membrane proteins into the membrane.</text>
</comment>
<keyword evidence="2" id="KW-0472">Membrane</keyword>
<dbReference type="EMBL" id="DTPE01000013">
    <property type="protein sequence ID" value="HGE74564.1"/>
    <property type="molecule type" value="Genomic_DNA"/>
</dbReference>
<dbReference type="HAMAP" id="MF_00386">
    <property type="entry name" value="UPF0161_YidD"/>
    <property type="match status" value="1"/>
</dbReference>
<reference evidence="3" key="1">
    <citation type="journal article" date="2020" name="mSystems">
        <title>Genome- and Community-Level Interaction Insights into Carbon Utilization and Element Cycling Functions of Hydrothermarchaeota in Hydrothermal Sediment.</title>
        <authorList>
            <person name="Zhou Z."/>
            <person name="Liu Y."/>
            <person name="Xu W."/>
            <person name="Pan J."/>
            <person name="Luo Z.H."/>
            <person name="Li M."/>
        </authorList>
    </citation>
    <scope>NUCLEOTIDE SEQUENCE [LARGE SCALE GENOMIC DNA]</scope>
    <source>
        <strain evidence="3">SpSt-966</strain>
    </source>
</reference>
<comment type="subcellular location">
    <subcellularLocation>
        <location evidence="2">Cell membrane</location>
        <topology evidence="2">Peripheral membrane protein</topology>
        <orientation evidence="2">Cytoplasmic side</orientation>
    </subcellularLocation>
</comment>
<comment type="similarity">
    <text evidence="2">Belongs to the UPF0161 family.</text>
</comment>
<evidence type="ECO:0000256" key="2">
    <source>
        <dbReference type="HAMAP-Rule" id="MF_00386"/>
    </source>
</evidence>
<proteinExistence type="inferred from homology"/>
<protein>
    <recommendedName>
        <fullName evidence="2">Putative membrane protein insertion efficiency factor</fullName>
    </recommendedName>
</protein>
<accession>A0A7V3RDE7</accession>
<evidence type="ECO:0000313" key="3">
    <source>
        <dbReference type="EMBL" id="HGE74564.1"/>
    </source>
</evidence>
<dbReference type="GO" id="GO:0005886">
    <property type="term" value="C:plasma membrane"/>
    <property type="evidence" value="ECO:0007669"/>
    <property type="project" value="UniProtKB-SubCell"/>
</dbReference>
<dbReference type="InterPro" id="IPR002696">
    <property type="entry name" value="Membr_insert_effic_factor_YidD"/>
</dbReference>
<dbReference type="NCBIfam" id="TIGR00278">
    <property type="entry name" value="membrane protein insertion efficiency factor YidD"/>
    <property type="match status" value="1"/>
</dbReference>
<dbReference type="AlphaFoldDB" id="A0A7V3RDE7"/>